<dbReference type="InterPro" id="IPR002110">
    <property type="entry name" value="Ankyrin_rpt"/>
</dbReference>
<sequence length="275" mass="31249">MSLIEDKCWAAFEKGDHKEAVHLLPLVKKPNKIRRENRWGNVTLLNFSSMNGWLDVTKDLITKYHFDPHKRDGLGCTCLHWAADSNQVDVLRYLIDECHCNPKVPGEYGDTVLHSVAANAGSLDFMKYLISHHQCDPMATTNWGMTVLHRAAEHIDIVKYLINECHCDPKATTKDGMTVLHCAAGHIDSEVIQVTEKFNTTLAAVKLHLDITYLVTIIEELTILNQMDCTKWFQFGLHLGLYDPRLKAIETDYRGKTVECFCEFSSYVVIGIDLV</sequence>
<dbReference type="PANTHER" id="PTHR24178">
    <property type="entry name" value="MOLTING PROTEIN MLT-4"/>
    <property type="match status" value="1"/>
</dbReference>
<organism evidence="3 4">
    <name type="scientific">Amphimedon queenslandica</name>
    <name type="common">Sponge</name>
    <dbReference type="NCBI Taxonomy" id="400682"/>
    <lineage>
        <taxon>Eukaryota</taxon>
        <taxon>Metazoa</taxon>
        <taxon>Porifera</taxon>
        <taxon>Demospongiae</taxon>
        <taxon>Heteroscleromorpha</taxon>
        <taxon>Haplosclerida</taxon>
        <taxon>Niphatidae</taxon>
        <taxon>Amphimedon</taxon>
    </lineage>
</organism>
<dbReference type="GeneID" id="105311968"/>
<keyword evidence="4" id="KW-1185">Reference proteome</keyword>
<dbReference type="Gene3D" id="1.25.40.20">
    <property type="entry name" value="Ankyrin repeat-containing domain"/>
    <property type="match status" value="2"/>
</dbReference>
<protein>
    <submittedName>
        <fullName evidence="3">Uncharacterized protein</fullName>
    </submittedName>
</protein>
<dbReference type="KEGG" id="aqu:105311968"/>
<name>A0AAN0IK38_AMPQE</name>
<dbReference type="Pfam" id="PF12796">
    <property type="entry name" value="Ank_2"/>
    <property type="match status" value="1"/>
</dbReference>
<evidence type="ECO:0000313" key="4">
    <source>
        <dbReference type="Proteomes" id="UP000007879"/>
    </source>
</evidence>
<dbReference type="RefSeq" id="XP_011402533.1">
    <property type="nucleotide sequence ID" value="XM_011404231.1"/>
</dbReference>
<evidence type="ECO:0000256" key="1">
    <source>
        <dbReference type="ARBA" id="ARBA00022737"/>
    </source>
</evidence>
<dbReference type="InterPro" id="IPR036770">
    <property type="entry name" value="Ankyrin_rpt-contain_sf"/>
</dbReference>
<evidence type="ECO:0000313" key="3">
    <source>
        <dbReference type="EnsemblMetazoa" id="XP_011402533.1"/>
    </source>
</evidence>
<reference evidence="3" key="2">
    <citation type="submission" date="2024-06" db="UniProtKB">
        <authorList>
            <consortium name="EnsemblMetazoa"/>
        </authorList>
    </citation>
    <scope>IDENTIFICATION</scope>
</reference>
<evidence type="ECO:0000256" key="2">
    <source>
        <dbReference type="ARBA" id="ARBA00023043"/>
    </source>
</evidence>
<dbReference type="SUPFAM" id="SSF48403">
    <property type="entry name" value="Ankyrin repeat"/>
    <property type="match status" value="1"/>
</dbReference>
<keyword evidence="2" id="KW-0040">ANK repeat</keyword>
<keyword evidence="1" id="KW-0677">Repeat</keyword>
<accession>A0AAN0IK38</accession>
<dbReference type="EnsemblMetazoa" id="XM_011404231.1">
    <property type="protein sequence ID" value="XP_011402533.1"/>
    <property type="gene ID" value="LOC105311968"/>
</dbReference>
<dbReference type="Proteomes" id="UP000007879">
    <property type="component" value="Unassembled WGS sequence"/>
</dbReference>
<proteinExistence type="predicted"/>
<dbReference type="Pfam" id="PF13637">
    <property type="entry name" value="Ank_4"/>
    <property type="match status" value="1"/>
</dbReference>
<reference evidence="4" key="1">
    <citation type="journal article" date="2010" name="Nature">
        <title>The Amphimedon queenslandica genome and the evolution of animal complexity.</title>
        <authorList>
            <person name="Srivastava M."/>
            <person name="Simakov O."/>
            <person name="Chapman J."/>
            <person name="Fahey B."/>
            <person name="Gauthier M.E."/>
            <person name="Mitros T."/>
            <person name="Richards G.S."/>
            <person name="Conaco C."/>
            <person name="Dacre M."/>
            <person name="Hellsten U."/>
            <person name="Larroux C."/>
            <person name="Putnam N.H."/>
            <person name="Stanke M."/>
            <person name="Adamska M."/>
            <person name="Darling A."/>
            <person name="Degnan S.M."/>
            <person name="Oakley T.H."/>
            <person name="Plachetzki D.C."/>
            <person name="Zhai Y."/>
            <person name="Adamski M."/>
            <person name="Calcino A."/>
            <person name="Cummins S.F."/>
            <person name="Goodstein D.M."/>
            <person name="Harris C."/>
            <person name="Jackson D.J."/>
            <person name="Leys S.P."/>
            <person name="Shu S."/>
            <person name="Woodcroft B.J."/>
            <person name="Vervoort M."/>
            <person name="Kosik K.S."/>
            <person name="Manning G."/>
            <person name="Degnan B.M."/>
            <person name="Rokhsar D.S."/>
        </authorList>
    </citation>
    <scope>NUCLEOTIDE SEQUENCE [LARGE SCALE GENOMIC DNA]</scope>
</reference>
<dbReference type="AlphaFoldDB" id="A0AAN0IK38"/>
<dbReference type="SMART" id="SM00248">
    <property type="entry name" value="ANK"/>
    <property type="match status" value="4"/>
</dbReference>